<evidence type="ECO:0000256" key="2">
    <source>
        <dbReference type="ARBA" id="ARBA00012438"/>
    </source>
</evidence>
<keyword evidence="5 8" id="KW-0418">Kinase</keyword>
<feature type="domain" description="Histidine kinase/HSP90-like ATPase" evidence="7">
    <location>
        <begin position="184"/>
        <end position="295"/>
    </location>
</feature>
<evidence type="ECO:0000259" key="7">
    <source>
        <dbReference type="SMART" id="SM00387"/>
    </source>
</evidence>
<keyword evidence="10" id="KW-1185">Reference proteome</keyword>
<dbReference type="AlphaFoldDB" id="A0A3A9VWI6"/>
<evidence type="ECO:0000313" key="10">
    <source>
        <dbReference type="Proteomes" id="UP000268652"/>
    </source>
</evidence>
<keyword evidence="4" id="KW-0808">Transferase</keyword>
<dbReference type="Gene3D" id="3.30.565.10">
    <property type="entry name" value="Histidine kinase-like ATPase, C-terminal domain"/>
    <property type="match status" value="1"/>
</dbReference>
<evidence type="ECO:0000256" key="3">
    <source>
        <dbReference type="ARBA" id="ARBA00022553"/>
    </source>
</evidence>
<dbReference type="Proteomes" id="UP000275024">
    <property type="component" value="Unassembled WGS sequence"/>
</dbReference>
<name>A0A3A9VWI6_9ACTN</name>
<sequence length="313" mass="34310">MRPPVLRRSAAARQLSEAARRMAEEFTEYGRRLLAHDGADPADFVPRPIDLQGQDDIGRAGEAIEEVRREAVRVAGEQAVLRRATTQLSRRTLGVVQRQLALISELEERETDQDRLASLFGLDHLAVRVRRLAESALALNGVETYHRWTHPIPLVNVLRAAAYEVADHRRVELSGVPPLDVVEPVVSDLVHLLAELLENATSFSSPQTRVALSGQQLPDGRVLVEIEDRGIGLSRFDMEDINQRLAEPPEVDLAVSHRMGLFLVGRLARRHGIRVQVRPSGSGGTTALVMVPAHAVERGRAHAASGGLATDVG</sequence>
<evidence type="ECO:0000313" key="9">
    <source>
        <dbReference type="EMBL" id="RKN16446.1"/>
    </source>
</evidence>
<protein>
    <recommendedName>
        <fullName evidence="2">histidine kinase</fullName>
        <ecNumber evidence="2">2.7.13.3</ecNumber>
    </recommendedName>
</protein>
<evidence type="ECO:0000313" key="11">
    <source>
        <dbReference type="Proteomes" id="UP000275024"/>
    </source>
</evidence>
<evidence type="ECO:0000256" key="6">
    <source>
        <dbReference type="ARBA" id="ARBA00023012"/>
    </source>
</evidence>
<dbReference type="Pfam" id="PF02518">
    <property type="entry name" value="HATPase_c"/>
    <property type="match status" value="1"/>
</dbReference>
<dbReference type="PANTHER" id="PTHR44936:SF9">
    <property type="entry name" value="SENSOR PROTEIN CREC"/>
    <property type="match status" value="1"/>
</dbReference>
<dbReference type="EC" id="2.7.13.3" evidence="2"/>
<evidence type="ECO:0000256" key="5">
    <source>
        <dbReference type="ARBA" id="ARBA00022777"/>
    </source>
</evidence>
<dbReference type="SUPFAM" id="SSF55874">
    <property type="entry name" value="ATPase domain of HSP90 chaperone/DNA topoisomerase II/histidine kinase"/>
    <property type="match status" value="1"/>
</dbReference>
<dbReference type="InterPro" id="IPR036890">
    <property type="entry name" value="HATPase_C_sf"/>
</dbReference>
<accession>A0A3A9VWI6</accession>
<dbReference type="EMBL" id="RBDY01000027">
    <property type="protein sequence ID" value="RKN16446.1"/>
    <property type="molecule type" value="Genomic_DNA"/>
</dbReference>
<dbReference type="PANTHER" id="PTHR44936">
    <property type="entry name" value="SENSOR PROTEIN CREC"/>
    <property type="match status" value="1"/>
</dbReference>
<proteinExistence type="predicted"/>
<dbReference type="GO" id="GO:0004673">
    <property type="term" value="F:protein histidine kinase activity"/>
    <property type="evidence" value="ECO:0007669"/>
    <property type="project" value="UniProtKB-EC"/>
</dbReference>
<evidence type="ECO:0000256" key="1">
    <source>
        <dbReference type="ARBA" id="ARBA00000085"/>
    </source>
</evidence>
<dbReference type="OrthoDB" id="4652229at2"/>
<dbReference type="InterPro" id="IPR003594">
    <property type="entry name" value="HATPase_dom"/>
</dbReference>
<dbReference type="GO" id="GO:0000160">
    <property type="term" value="P:phosphorelay signal transduction system"/>
    <property type="evidence" value="ECO:0007669"/>
    <property type="project" value="UniProtKB-KW"/>
</dbReference>
<reference evidence="10 11" key="1">
    <citation type="submission" date="2018-09" db="EMBL/GenBank/DDBJ databases">
        <title>Streptomyces sp. nov. DS1-2, an endophytic actinomycete isolated from roots of Dendrobium scabrilingue.</title>
        <authorList>
            <person name="Kuncharoen N."/>
            <person name="Kudo T."/>
            <person name="Ohkuma M."/>
            <person name="Yuki M."/>
            <person name="Tanasupawat S."/>
        </authorList>
    </citation>
    <scope>NUCLEOTIDE SEQUENCE [LARGE SCALE GENOMIC DNA]</scope>
    <source>
        <strain evidence="8 11">AZ1-7</strain>
        <strain evidence="9 10">DS1-2</strain>
    </source>
</reference>
<comment type="catalytic activity">
    <reaction evidence="1">
        <text>ATP + protein L-histidine = ADP + protein N-phospho-L-histidine.</text>
        <dbReference type="EC" id="2.7.13.3"/>
    </reaction>
</comment>
<keyword evidence="3" id="KW-0597">Phosphoprotein</keyword>
<keyword evidence="6" id="KW-0902">Two-component regulatory system</keyword>
<dbReference type="Proteomes" id="UP000268652">
    <property type="component" value="Unassembled WGS sequence"/>
</dbReference>
<evidence type="ECO:0000313" key="8">
    <source>
        <dbReference type="EMBL" id="RKN05120.1"/>
    </source>
</evidence>
<comment type="caution">
    <text evidence="8">The sequence shown here is derived from an EMBL/GenBank/DDBJ whole genome shotgun (WGS) entry which is preliminary data.</text>
</comment>
<dbReference type="InterPro" id="IPR050980">
    <property type="entry name" value="2C_sensor_his_kinase"/>
</dbReference>
<dbReference type="EMBL" id="RBDX01000029">
    <property type="protein sequence ID" value="RKN05120.1"/>
    <property type="molecule type" value="Genomic_DNA"/>
</dbReference>
<organism evidence="8 11">
    <name type="scientific">Streptomyces radicis</name>
    <dbReference type="NCBI Taxonomy" id="1750517"/>
    <lineage>
        <taxon>Bacteria</taxon>
        <taxon>Bacillati</taxon>
        <taxon>Actinomycetota</taxon>
        <taxon>Actinomycetes</taxon>
        <taxon>Kitasatosporales</taxon>
        <taxon>Streptomycetaceae</taxon>
        <taxon>Streptomyces</taxon>
    </lineage>
</organism>
<evidence type="ECO:0000256" key="4">
    <source>
        <dbReference type="ARBA" id="ARBA00022679"/>
    </source>
</evidence>
<dbReference type="SMART" id="SM00387">
    <property type="entry name" value="HATPase_c"/>
    <property type="match status" value="1"/>
</dbReference>
<gene>
    <name evidence="9" type="ORF">D7318_25560</name>
    <name evidence="8" type="ORF">D7319_26195</name>
</gene>